<reference evidence="6 7" key="1">
    <citation type="journal article" date="2011" name="PLoS Genet.">
        <title>Genome sequencing and comparative transcriptomics of the model entomopathogenic fungi Metarhizium anisopliae and M. acridum.</title>
        <authorList>
            <person name="Gao Q."/>
            <person name="Jin K."/>
            <person name="Ying S.H."/>
            <person name="Zhang Y."/>
            <person name="Xiao G."/>
            <person name="Shang Y."/>
            <person name="Duan Z."/>
            <person name="Hu X."/>
            <person name="Xie X.Q."/>
            <person name="Zhou G."/>
            <person name="Peng G."/>
            <person name="Luo Z."/>
            <person name="Huang W."/>
            <person name="Wang B."/>
            <person name="Fang W."/>
            <person name="Wang S."/>
            <person name="Zhong Y."/>
            <person name="Ma L.J."/>
            <person name="St Leger R.J."/>
            <person name="Zhao G.P."/>
            <person name="Pei Y."/>
            <person name="Feng M.G."/>
            <person name="Xia Y."/>
            <person name="Wang C."/>
        </authorList>
    </citation>
    <scope>NUCLEOTIDE SEQUENCE [LARGE SCALE GENOMIC DNA]</scope>
    <source>
        <strain evidence="6 7">CQMa 102</strain>
    </source>
</reference>
<feature type="chain" id="PRO_5005345695" description="non-specific serine/threonine protein kinase" evidence="4">
    <location>
        <begin position="19"/>
        <end position="311"/>
    </location>
</feature>
<proteinExistence type="predicted"/>
<dbReference type="PANTHER" id="PTHR21310">
    <property type="entry name" value="AMINOGLYCOSIDE PHOSPHOTRANSFERASE-RELATED-RELATED"/>
    <property type="match status" value="1"/>
</dbReference>
<dbReference type="GO" id="GO:0004674">
    <property type="term" value="F:protein serine/threonine kinase activity"/>
    <property type="evidence" value="ECO:0007669"/>
    <property type="project" value="UniProtKB-EC"/>
</dbReference>
<dbReference type="OrthoDB" id="8300194at2759"/>
<dbReference type="InterPro" id="IPR002575">
    <property type="entry name" value="Aminoglycoside_PTrfase"/>
</dbReference>
<feature type="signal peptide" evidence="4">
    <location>
        <begin position="1"/>
        <end position="18"/>
    </location>
</feature>
<organism evidence="7">
    <name type="scientific">Metarhizium acridum (strain CQMa 102)</name>
    <dbReference type="NCBI Taxonomy" id="655827"/>
    <lineage>
        <taxon>Eukaryota</taxon>
        <taxon>Fungi</taxon>
        <taxon>Dikarya</taxon>
        <taxon>Ascomycota</taxon>
        <taxon>Pezizomycotina</taxon>
        <taxon>Sordariomycetes</taxon>
        <taxon>Hypocreomycetidae</taxon>
        <taxon>Hypocreales</taxon>
        <taxon>Clavicipitaceae</taxon>
        <taxon>Metarhizium</taxon>
    </lineage>
</organism>
<dbReference type="Pfam" id="PF01636">
    <property type="entry name" value="APH"/>
    <property type="match status" value="1"/>
</dbReference>
<dbReference type="GeneID" id="19250914"/>
<protein>
    <recommendedName>
        <fullName evidence="1">non-specific serine/threonine protein kinase</fullName>
        <ecNumber evidence="1">2.7.11.1</ecNumber>
    </recommendedName>
</protein>
<evidence type="ECO:0000256" key="4">
    <source>
        <dbReference type="SAM" id="SignalP"/>
    </source>
</evidence>
<feature type="domain" description="Aminoglycoside phosphotransferase" evidence="5">
    <location>
        <begin position="46"/>
        <end position="233"/>
    </location>
</feature>
<dbReference type="Proteomes" id="UP000002499">
    <property type="component" value="Unassembled WGS sequence"/>
</dbReference>
<dbReference type="KEGG" id="maw:19250914"/>
<gene>
    <name evidence="6" type="ORF">MAC_06603</name>
</gene>
<dbReference type="eggNOG" id="ENOG502S6BM">
    <property type="taxonomic scope" value="Eukaryota"/>
</dbReference>
<dbReference type="OMA" id="IKGPCQL"/>
<dbReference type="PANTHER" id="PTHR21310:SF15">
    <property type="entry name" value="AMINOGLYCOSIDE PHOSPHOTRANSFERASE DOMAIN-CONTAINING PROTEIN"/>
    <property type="match status" value="1"/>
</dbReference>
<comment type="catalytic activity">
    <reaction evidence="2">
        <text>L-threonyl-[protein] + ATP = O-phospho-L-threonyl-[protein] + ADP + H(+)</text>
        <dbReference type="Rhea" id="RHEA:46608"/>
        <dbReference type="Rhea" id="RHEA-COMP:11060"/>
        <dbReference type="Rhea" id="RHEA-COMP:11605"/>
        <dbReference type="ChEBI" id="CHEBI:15378"/>
        <dbReference type="ChEBI" id="CHEBI:30013"/>
        <dbReference type="ChEBI" id="CHEBI:30616"/>
        <dbReference type="ChEBI" id="CHEBI:61977"/>
        <dbReference type="ChEBI" id="CHEBI:456216"/>
        <dbReference type="EC" id="2.7.11.1"/>
    </reaction>
</comment>
<evidence type="ECO:0000256" key="2">
    <source>
        <dbReference type="ARBA" id="ARBA00047899"/>
    </source>
</evidence>
<dbReference type="InterPro" id="IPR011009">
    <property type="entry name" value="Kinase-like_dom_sf"/>
</dbReference>
<evidence type="ECO:0000313" key="6">
    <source>
        <dbReference type="EMBL" id="EFY87368.1"/>
    </source>
</evidence>
<evidence type="ECO:0000256" key="1">
    <source>
        <dbReference type="ARBA" id="ARBA00012513"/>
    </source>
</evidence>
<evidence type="ECO:0000313" key="7">
    <source>
        <dbReference type="Proteomes" id="UP000002499"/>
    </source>
</evidence>
<evidence type="ECO:0000259" key="5">
    <source>
        <dbReference type="Pfam" id="PF01636"/>
    </source>
</evidence>
<dbReference type="EMBL" id="GL698528">
    <property type="protein sequence ID" value="EFY87368.1"/>
    <property type="molecule type" value="Genomic_DNA"/>
</dbReference>
<dbReference type="InterPro" id="IPR008266">
    <property type="entry name" value="Tyr_kinase_AS"/>
</dbReference>
<dbReference type="SUPFAM" id="SSF56112">
    <property type="entry name" value="Protein kinase-like (PK-like)"/>
    <property type="match status" value="1"/>
</dbReference>
<dbReference type="InParanoid" id="E9E9Q5"/>
<evidence type="ECO:0000256" key="3">
    <source>
        <dbReference type="ARBA" id="ARBA00048679"/>
    </source>
</evidence>
<dbReference type="RefSeq" id="XP_007812943.1">
    <property type="nucleotide sequence ID" value="XM_007814752.1"/>
</dbReference>
<dbReference type="HOGENOM" id="CLU_021768_3_2_1"/>
<dbReference type="CDD" id="cd05120">
    <property type="entry name" value="APH_ChoK_like"/>
    <property type="match status" value="1"/>
</dbReference>
<name>E9E9Q5_METAQ</name>
<comment type="catalytic activity">
    <reaction evidence="3">
        <text>L-seryl-[protein] + ATP = O-phospho-L-seryl-[protein] + ADP + H(+)</text>
        <dbReference type="Rhea" id="RHEA:17989"/>
        <dbReference type="Rhea" id="RHEA-COMP:9863"/>
        <dbReference type="Rhea" id="RHEA-COMP:11604"/>
        <dbReference type="ChEBI" id="CHEBI:15378"/>
        <dbReference type="ChEBI" id="CHEBI:29999"/>
        <dbReference type="ChEBI" id="CHEBI:30616"/>
        <dbReference type="ChEBI" id="CHEBI:83421"/>
        <dbReference type="ChEBI" id="CHEBI:456216"/>
        <dbReference type="EC" id="2.7.11.1"/>
    </reaction>
</comment>
<sequence>MGQSIGSLFPLRWRLWLGKLLFRPLGPSTFRVSWHRVIKGPCDPTEVEAMNYVAAHTTVPVPKVYAVHTEGQLIYIEMAFIRGETLESAWDNLSKGQMTAIFDDLKNHLSSLRALQPPEQGMVSSALQNPAFDCRIGFRFFGPVSHDGFHSLTRGHLIIEDVEPFLGQEVAKTHTSSYATHFTHADLAPRNIMVRNGRISAIIDWGFAGWYPEYWEFTKAHYNLFFGQDLWEEYMRLVLPCYETELVAERILWRRLPEPGTISSSWADHTVFKKGSTPSAEWLSKRAGLKSIDLWSLALAKGEYDTYDTPV</sequence>
<dbReference type="AlphaFoldDB" id="E9E9Q5"/>
<keyword evidence="4" id="KW-0732">Signal</keyword>
<dbReference type="InterPro" id="IPR051678">
    <property type="entry name" value="AGP_Transferase"/>
</dbReference>
<dbReference type="EC" id="2.7.11.1" evidence="1"/>
<keyword evidence="7" id="KW-1185">Reference proteome</keyword>
<accession>E9E9Q5</accession>
<dbReference type="PROSITE" id="PS00109">
    <property type="entry name" value="PROTEIN_KINASE_TYR"/>
    <property type="match status" value="1"/>
</dbReference>
<dbReference type="STRING" id="655827.E9E9Q5"/>
<dbReference type="Gene3D" id="3.90.1200.10">
    <property type="match status" value="1"/>
</dbReference>